<sequence>MRDDKRTKENRVDRSFTARDRVRVDVDKRHEDEEVHQAKRMNDELTHVDETN</sequence>
<reference evidence="2 3" key="1">
    <citation type="journal article" date="2000" name="Nucleic Acids Res.">
        <title>Complete genome sequence of the alkaliphilic bacterium Bacillus halodurans and genomic sequence comparison with Bacillus subtilis.</title>
        <authorList>
            <person name="Takami H."/>
            <person name="Nakasone K."/>
            <person name="Takaki Y."/>
            <person name="Maeno G."/>
            <person name="Sasaki R."/>
            <person name="Masui N."/>
            <person name="Fuji F."/>
            <person name="Hirama C."/>
            <person name="Nakamura Y."/>
            <person name="Ogasawara N."/>
            <person name="Kuhara S."/>
            <person name="Horikoshi K."/>
        </authorList>
    </citation>
    <scope>NUCLEOTIDE SEQUENCE [LARGE SCALE GENOMIC DNA]</scope>
    <source>
        <strain evidence="3">ATCC BAA-125 / DSM 18197 / FERM 7344 / JCM 9153 / C-125</strain>
    </source>
</reference>
<name>Q9K824_HALH5</name>
<dbReference type="KEGG" id="bha:BH3183"/>
<dbReference type="Proteomes" id="UP000001258">
    <property type="component" value="Chromosome"/>
</dbReference>
<organism evidence="2 3">
    <name type="scientific">Halalkalibacterium halodurans (strain ATCC BAA-125 / DSM 18197 / FERM 7344 / JCM 9153 / C-125)</name>
    <name type="common">Bacillus halodurans</name>
    <dbReference type="NCBI Taxonomy" id="272558"/>
    <lineage>
        <taxon>Bacteria</taxon>
        <taxon>Bacillati</taxon>
        <taxon>Bacillota</taxon>
        <taxon>Bacilli</taxon>
        <taxon>Bacillales</taxon>
        <taxon>Bacillaceae</taxon>
        <taxon>Halalkalibacterium (ex Joshi et al. 2022)</taxon>
    </lineage>
</organism>
<dbReference type="AlphaFoldDB" id="Q9K824"/>
<proteinExistence type="predicted"/>
<dbReference type="STRING" id="272558.gene:10729095"/>
<accession>Q9K824</accession>
<gene>
    <name evidence="2" type="ordered locus">BH3183</name>
</gene>
<dbReference type="HOGENOM" id="CLU_3076743_0_0_9"/>
<evidence type="ECO:0000313" key="3">
    <source>
        <dbReference type="Proteomes" id="UP000001258"/>
    </source>
</evidence>
<dbReference type="EMBL" id="BA000004">
    <property type="protein sequence ID" value="BAB06902.1"/>
    <property type="molecule type" value="Genomic_DNA"/>
</dbReference>
<protein>
    <submittedName>
        <fullName evidence="2">BH3183 protein</fullName>
    </submittedName>
</protein>
<feature type="region of interest" description="Disordered" evidence="1">
    <location>
        <begin position="29"/>
        <end position="52"/>
    </location>
</feature>
<evidence type="ECO:0000256" key="1">
    <source>
        <dbReference type="SAM" id="MobiDB-lite"/>
    </source>
</evidence>
<evidence type="ECO:0000313" key="2">
    <source>
        <dbReference type="EMBL" id="BAB06902.1"/>
    </source>
</evidence>
<dbReference type="PIR" id="G84047">
    <property type="entry name" value="G84047"/>
</dbReference>
<keyword evidence="3" id="KW-1185">Reference proteome</keyword>